<dbReference type="AlphaFoldDB" id="A0A7W8TVC3"/>
<protein>
    <recommendedName>
        <fullName evidence="5">Scaffolding protein</fullName>
    </recommendedName>
</protein>
<evidence type="ECO:0000256" key="1">
    <source>
        <dbReference type="SAM" id="Coils"/>
    </source>
</evidence>
<evidence type="ECO:0008006" key="5">
    <source>
        <dbReference type="Google" id="ProtNLM"/>
    </source>
</evidence>
<feature type="region of interest" description="Disordered" evidence="2">
    <location>
        <begin position="1"/>
        <end position="37"/>
    </location>
</feature>
<reference evidence="3 4" key="1">
    <citation type="submission" date="2020-08" db="EMBL/GenBank/DDBJ databases">
        <title>Sequencing the genomes of 1000 actinobacteria strains.</title>
        <authorList>
            <person name="Klenk H.-P."/>
        </authorList>
    </citation>
    <scope>NUCLEOTIDE SEQUENCE [LARGE SCALE GENOMIC DNA]</scope>
    <source>
        <strain evidence="3 4">DSM 105783</strain>
    </source>
</reference>
<proteinExistence type="predicted"/>
<feature type="compositionally biased region" description="Polar residues" evidence="2">
    <location>
        <begin position="1"/>
        <end position="36"/>
    </location>
</feature>
<evidence type="ECO:0000256" key="2">
    <source>
        <dbReference type="SAM" id="MobiDB-lite"/>
    </source>
</evidence>
<dbReference type="Proteomes" id="UP000580797">
    <property type="component" value="Unassembled WGS sequence"/>
</dbReference>
<organism evidence="3 4">
    <name type="scientific">Neomicrococcus aestuarii</name>
    <dbReference type="NCBI Taxonomy" id="556325"/>
    <lineage>
        <taxon>Bacteria</taxon>
        <taxon>Bacillati</taxon>
        <taxon>Actinomycetota</taxon>
        <taxon>Actinomycetes</taxon>
        <taxon>Micrococcales</taxon>
        <taxon>Micrococcaceae</taxon>
        <taxon>Neomicrococcus</taxon>
    </lineage>
</organism>
<accession>A0A7W8TVC3</accession>
<feature type="coiled-coil region" evidence="1">
    <location>
        <begin position="60"/>
        <end position="87"/>
    </location>
</feature>
<sequence length="160" mass="17496">MSDAVNNTSTVDEQTTNAVQADAVTSAQEFKAPSSQEELDRIIGERVARERKKYEGFDELKAKAEQFESVLSEKSALENKVAEFEAQSERNGWLAEISKEYGIAPDVLRGGTRDELAAHAEQLKSFLIPQSGPVIQGQEKVPAPIEASDEIKAVRSLFGA</sequence>
<gene>
    <name evidence="3" type="ORF">HD598_002160</name>
</gene>
<evidence type="ECO:0000313" key="3">
    <source>
        <dbReference type="EMBL" id="MBB5513473.1"/>
    </source>
</evidence>
<name>A0A7W8TVC3_9MICC</name>
<keyword evidence="1" id="KW-0175">Coiled coil</keyword>
<dbReference type="EMBL" id="JACHDR010000001">
    <property type="protein sequence ID" value="MBB5513473.1"/>
    <property type="molecule type" value="Genomic_DNA"/>
</dbReference>
<dbReference type="RefSeq" id="WP_183665795.1">
    <property type="nucleotide sequence ID" value="NZ_BAAARH010000002.1"/>
</dbReference>
<evidence type="ECO:0000313" key="4">
    <source>
        <dbReference type="Proteomes" id="UP000580797"/>
    </source>
</evidence>
<comment type="caution">
    <text evidence="3">The sequence shown here is derived from an EMBL/GenBank/DDBJ whole genome shotgun (WGS) entry which is preliminary data.</text>
</comment>